<evidence type="ECO:0000256" key="1">
    <source>
        <dbReference type="ARBA" id="ARBA00002591"/>
    </source>
</evidence>
<name>A0A060US64_9PROT</name>
<keyword evidence="9" id="KW-0966">Cell projection</keyword>
<evidence type="ECO:0000256" key="6">
    <source>
        <dbReference type="ARBA" id="ARBA00023136"/>
    </source>
</evidence>
<evidence type="ECO:0000313" key="9">
    <source>
        <dbReference type="EMBL" id="CDQ11151.1"/>
    </source>
</evidence>
<keyword evidence="7" id="KW-0975">Bacterial flagellum</keyword>
<comment type="similarity">
    <text evidence="4">Belongs to the FlgH family.</text>
</comment>
<dbReference type="GO" id="GO:0071973">
    <property type="term" value="P:bacterial-type flagellum-dependent cell motility"/>
    <property type="evidence" value="ECO:0007669"/>
    <property type="project" value="InterPro"/>
</dbReference>
<dbReference type="PRINTS" id="PR01008">
    <property type="entry name" value="FLGLRINGFLGH"/>
</dbReference>
<evidence type="ECO:0000256" key="3">
    <source>
        <dbReference type="ARBA" id="ARBA00004442"/>
    </source>
</evidence>
<keyword evidence="5" id="KW-0732">Signal</keyword>
<accession>A0A060US64</accession>
<reference evidence="9" key="2">
    <citation type="submission" date="2014-07" db="EMBL/GenBank/DDBJ databases">
        <title>Initial genome analysis of the psychrotolerant acidophile Acidithiobacillus ferrivorans CF27: insights into iron and sulfur oxidation pathways and into biofilm formation.</title>
        <authorList>
            <person name="Talla E."/>
            <person name="Hedrich S."/>
            <person name="Mangenot S."/>
            <person name="Ji B."/>
            <person name="Johnson D.B."/>
            <person name="Barbe V."/>
            <person name="Bonnefoy V."/>
        </authorList>
    </citation>
    <scope>NUCLEOTIDE SEQUENCE [LARGE SCALE GENOMIC DNA]</scope>
    <source>
        <strain evidence="9">CF27</strain>
    </source>
</reference>
<dbReference type="RefSeq" id="WP_035194056.1">
    <property type="nucleotide sequence ID" value="NZ_CCCS020000049.1"/>
</dbReference>
<reference evidence="10 11" key="3">
    <citation type="submission" date="2017-03" db="EMBL/GenBank/DDBJ databases">
        <authorList>
            <person name="Regsiter A."/>
            <person name="William W."/>
        </authorList>
    </citation>
    <scope>NUCLEOTIDE SEQUENCE [LARGE SCALE GENOMIC DNA]</scope>
    <source>
        <strain evidence="10">PRJEB5721</strain>
    </source>
</reference>
<dbReference type="GO" id="GO:0009279">
    <property type="term" value="C:cell outer membrane"/>
    <property type="evidence" value="ECO:0007669"/>
    <property type="project" value="UniProtKB-SubCell"/>
</dbReference>
<evidence type="ECO:0000256" key="7">
    <source>
        <dbReference type="ARBA" id="ARBA00023143"/>
    </source>
</evidence>
<gene>
    <name evidence="10" type="ORF">AFERRI_50713</name>
    <name evidence="9" type="ORF">AFERRI_530046</name>
</gene>
<dbReference type="PANTHER" id="PTHR34933:SF1">
    <property type="entry name" value="FLAGELLAR L-RING PROTEIN"/>
    <property type="match status" value="1"/>
</dbReference>
<dbReference type="Pfam" id="PF02107">
    <property type="entry name" value="FlgH"/>
    <property type="match status" value="1"/>
</dbReference>
<dbReference type="PANTHER" id="PTHR34933">
    <property type="entry name" value="FLAGELLAR L-RING PROTEIN"/>
    <property type="match status" value="1"/>
</dbReference>
<proteinExistence type="inferred from homology"/>
<keyword evidence="11" id="KW-1185">Reference proteome</keyword>
<evidence type="ECO:0000256" key="5">
    <source>
        <dbReference type="ARBA" id="ARBA00022729"/>
    </source>
</evidence>
<comment type="function">
    <text evidence="1">Assembles around the rod to form the L-ring and probably protects the motor/basal body from shearing forces during rotation.</text>
</comment>
<dbReference type="EMBL" id="CCCS020000049">
    <property type="protein sequence ID" value="CDQ11151.1"/>
    <property type="molecule type" value="Genomic_DNA"/>
</dbReference>
<dbReference type="Proteomes" id="UP000193925">
    <property type="component" value="Chromosome AFERRI"/>
</dbReference>
<protein>
    <submittedName>
        <fullName evidence="10">Flagellar L-ring protein FlgH</fullName>
    </submittedName>
    <submittedName>
        <fullName evidence="9">Putative Flagellar L-ring protein (Basal body L-ring protein) FlgH</fullName>
    </submittedName>
</protein>
<dbReference type="GO" id="GO:0003774">
    <property type="term" value="F:cytoskeletal motor activity"/>
    <property type="evidence" value="ECO:0007669"/>
    <property type="project" value="InterPro"/>
</dbReference>
<dbReference type="AlphaFoldDB" id="A0A060US64"/>
<keyword evidence="8" id="KW-0998">Cell outer membrane</keyword>
<comment type="subcellular location">
    <subcellularLocation>
        <location evidence="2">Bacterial flagellum basal body</location>
    </subcellularLocation>
    <subcellularLocation>
        <location evidence="3">Cell outer membrane</location>
    </subcellularLocation>
</comment>
<keyword evidence="6" id="KW-0472">Membrane</keyword>
<organism evidence="9">
    <name type="scientific">Acidithiobacillus ferrivorans</name>
    <dbReference type="NCBI Taxonomy" id="160808"/>
    <lineage>
        <taxon>Bacteria</taxon>
        <taxon>Pseudomonadati</taxon>
        <taxon>Pseudomonadota</taxon>
        <taxon>Acidithiobacillia</taxon>
        <taxon>Acidithiobacillales</taxon>
        <taxon>Acidithiobacillaceae</taxon>
        <taxon>Acidithiobacillus</taxon>
    </lineage>
</organism>
<keyword evidence="9" id="KW-0969">Cilium</keyword>
<keyword evidence="9" id="KW-0282">Flagellum</keyword>
<evidence type="ECO:0000313" key="10">
    <source>
        <dbReference type="EMBL" id="SMH67512.1"/>
    </source>
</evidence>
<evidence type="ECO:0000256" key="2">
    <source>
        <dbReference type="ARBA" id="ARBA00004117"/>
    </source>
</evidence>
<dbReference type="InterPro" id="IPR000527">
    <property type="entry name" value="Flag_Lring"/>
</dbReference>
<evidence type="ECO:0000256" key="8">
    <source>
        <dbReference type="ARBA" id="ARBA00023237"/>
    </source>
</evidence>
<sequence length="246" mass="25570">MPATLTTFTQKLLIAIQAAVILTGSVGLLSGCAAGMPFHHSKPFAPLPLPPMTAPQASLANGQVYQPTTAENWYSDHQPWRVGDLITVDILENATASNAIQNATSRKSSIGDAISSFFGLPLSLGNIGGNKISPNVTAGSSVSSSGAGASTQSNTLISIISATVTQILPGGNLAILGQTQLNSGAGTGAEWIRISGIIREADIGNNNTIPSTDVANARVEYSGTGQGYQAAKMPWLARFFLTWWPF</sequence>
<reference evidence="9" key="1">
    <citation type="submission" date="2014-03" db="EMBL/GenBank/DDBJ databases">
        <authorList>
            <person name="Genoscope - CEA"/>
        </authorList>
    </citation>
    <scope>NUCLEOTIDE SEQUENCE [LARGE SCALE GENOMIC DNA]</scope>
    <source>
        <strain evidence="9">CF27</strain>
    </source>
</reference>
<evidence type="ECO:0000256" key="4">
    <source>
        <dbReference type="ARBA" id="ARBA00006929"/>
    </source>
</evidence>
<dbReference type="GO" id="GO:0009427">
    <property type="term" value="C:bacterial-type flagellum basal body, distal rod, L ring"/>
    <property type="evidence" value="ECO:0007669"/>
    <property type="project" value="InterPro"/>
</dbReference>
<evidence type="ECO:0000313" key="11">
    <source>
        <dbReference type="Proteomes" id="UP000193925"/>
    </source>
</evidence>
<dbReference type="EMBL" id="LT841305">
    <property type="protein sequence ID" value="SMH67512.1"/>
    <property type="molecule type" value="Genomic_DNA"/>
</dbReference>